<evidence type="ECO:0000256" key="1">
    <source>
        <dbReference type="SAM" id="MobiDB-lite"/>
    </source>
</evidence>
<sequence>ESEKPILKIYDSVEDFEDPSFVGDSYVKTAPSNAKEQRAAHEKEKDAQQKFTPIPRPPTPYPQRLMKKAEDG</sequence>
<dbReference type="Proteomes" id="UP000823775">
    <property type="component" value="Unassembled WGS sequence"/>
</dbReference>
<proteinExistence type="predicted"/>
<feature type="region of interest" description="Disordered" evidence="1">
    <location>
        <begin position="30"/>
        <end position="72"/>
    </location>
</feature>
<evidence type="ECO:0000313" key="3">
    <source>
        <dbReference type="Proteomes" id="UP000823775"/>
    </source>
</evidence>
<protein>
    <submittedName>
        <fullName evidence="2">Uncharacterized protein</fullName>
    </submittedName>
</protein>
<gene>
    <name evidence="2" type="ORF">HAX54_012160</name>
</gene>
<feature type="non-terminal residue" evidence="2">
    <location>
        <position position="72"/>
    </location>
</feature>
<evidence type="ECO:0000313" key="2">
    <source>
        <dbReference type="EMBL" id="MCD7451491.1"/>
    </source>
</evidence>
<keyword evidence="3" id="KW-1185">Reference proteome</keyword>
<accession>A0ABS8RXK1</accession>
<name>A0ABS8RXK1_DATST</name>
<reference evidence="2 3" key="1">
    <citation type="journal article" date="2021" name="BMC Genomics">
        <title>Datura genome reveals duplications of psychoactive alkaloid biosynthetic genes and high mutation rate following tissue culture.</title>
        <authorList>
            <person name="Rajewski A."/>
            <person name="Carter-House D."/>
            <person name="Stajich J."/>
            <person name="Litt A."/>
        </authorList>
    </citation>
    <scope>NUCLEOTIDE SEQUENCE [LARGE SCALE GENOMIC DNA]</scope>
    <source>
        <strain evidence="2">AR-01</strain>
    </source>
</reference>
<comment type="caution">
    <text evidence="2">The sequence shown here is derived from an EMBL/GenBank/DDBJ whole genome shotgun (WGS) entry which is preliminary data.</text>
</comment>
<feature type="non-terminal residue" evidence="2">
    <location>
        <position position="1"/>
    </location>
</feature>
<organism evidence="2 3">
    <name type="scientific">Datura stramonium</name>
    <name type="common">Jimsonweed</name>
    <name type="synonym">Common thornapple</name>
    <dbReference type="NCBI Taxonomy" id="4076"/>
    <lineage>
        <taxon>Eukaryota</taxon>
        <taxon>Viridiplantae</taxon>
        <taxon>Streptophyta</taxon>
        <taxon>Embryophyta</taxon>
        <taxon>Tracheophyta</taxon>
        <taxon>Spermatophyta</taxon>
        <taxon>Magnoliopsida</taxon>
        <taxon>eudicotyledons</taxon>
        <taxon>Gunneridae</taxon>
        <taxon>Pentapetalae</taxon>
        <taxon>asterids</taxon>
        <taxon>lamiids</taxon>
        <taxon>Solanales</taxon>
        <taxon>Solanaceae</taxon>
        <taxon>Solanoideae</taxon>
        <taxon>Datureae</taxon>
        <taxon>Datura</taxon>
    </lineage>
</organism>
<dbReference type="EMBL" id="JACEIK010000170">
    <property type="protein sequence ID" value="MCD7451491.1"/>
    <property type="molecule type" value="Genomic_DNA"/>
</dbReference>
<feature type="compositionally biased region" description="Basic and acidic residues" evidence="1">
    <location>
        <begin position="35"/>
        <end position="48"/>
    </location>
</feature>